<dbReference type="GO" id="GO:0012505">
    <property type="term" value="C:endomembrane system"/>
    <property type="evidence" value="ECO:0007669"/>
    <property type="project" value="UniProtKB-SubCell"/>
</dbReference>
<dbReference type="InterPro" id="IPR059000">
    <property type="entry name" value="ATPase_P-type_domA"/>
</dbReference>
<dbReference type="Pfam" id="PF00689">
    <property type="entry name" value="Cation_ATPase_C"/>
    <property type="match status" value="1"/>
</dbReference>
<reference evidence="13" key="1">
    <citation type="submission" date="2021-01" db="EMBL/GenBank/DDBJ databases">
        <authorList>
            <person name="Corre E."/>
            <person name="Pelletier E."/>
            <person name="Niang G."/>
            <person name="Scheremetjew M."/>
            <person name="Finn R."/>
            <person name="Kale V."/>
            <person name="Holt S."/>
            <person name="Cochrane G."/>
            <person name="Meng A."/>
            <person name="Brown T."/>
            <person name="Cohen L."/>
        </authorList>
    </citation>
    <scope>NUCLEOTIDE SEQUENCE</scope>
    <source>
        <strain evidence="13">CCMP1243</strain>
    </source>
</reference>
<comment type="subcellular location">
    <subcellularLocation>
        <location evidence="1">Endomembrane system</location>
        <topology evidence="1">Multi-pass membrane protein</topology>
    </subcellularLocation>
</comment>
<dbReference type="SUPFAM" id="SSF81660">
    <property type="entry name" value="Metal cation-transporting ATPase, ATP-binding domain N"/>
    <property type="match status" value="1"/>
</dbReference>
<dbReference type="GO" id="GO:0016887">
    <property type="term" value="F:ATP hydrolysis activity"/>
    <property type="evidence" value="ECO:0007669"/>
    <property type="project" value="InterPro"/>
</dbReference>
<keyword evidence="4" id="KW-0547">Nucleotide-binding</keyword>
<dbReference type="InterPro" id="IPR036412">
    <property type="entry name" value="HAD-like_sf"/>
</dbReference>
<evidence type="ECO:0000256" key="5">
    <source>
        <dbReference type="ARBA" id="ARBA00022840"/>
    </source>
</evidence>
<dbReference type="PROSITE" id="PS00154">
    <property type="entry name" value="ATPASE_E1_E2"/>
    <property type="match status" value="1"/>
</dbReference>
<dbReference type="EMBL" id="HBHJ01014912">
    <property type="protein sequence ID" value="CAD9685760.1"/>
    <property type="molecule type" value="Transcribed_RNA"/>
</dbReference>
<dbReference type="PANTHER" id="PTHR42861">
    <property type="entry name" value="CALCIUM-TRANSPORTING ATPASE"/>
    <property type="match status" value="1"/>
</dbReference>
<dbReference type="InterPro" id="IPR004014">
    <property type="entry name" value="ATPase_P-typ_cation-transptr_N"/>
</dbReference>
<keyword evidence="7" id="KW-1278">Translocase</keyword>
<dbReference type="SFLD" id="SFLDS00003">
    <property type="entry name" value="Haloacid_Dehalogenase"/>
    <property type="match status" value="1"/>
</dbReference>
<name>A0A6U0ZXV7_9STRA</name>
<evidence type="ECO:0000256" key="10">
    <source>
        <dbReference type="SAM" id="Phobius"/>
    </source>
</evidence>
<dbReference type="InterPro" id="IPR008250">
    <property type="entry name" value="ATPase_P-typ_transduc_dom_A_sf"/>
</dbReference>
<evidence type="ECO:0000256" key="7">
    <source>
        <dbReference type="ARBA" id="ARBA00022967"/>
    </source>
</evidence>
<dbReference type="EMBL" id="HBHJ01014913">
    <property type="protein sequence ID" value="CAD9685762.1"/>
    <property type="molecule type" value="Transcribed_RNA"/>
</dbReference>
<dbReference type="InterPro" id="IPR023298">
    <property type="entry name" value="ATPase_P-typ_TM_dom_sf"/>
</dbReference>
<dbReference type="Gene3D" id="1.20.1110.10">
    <property type="entry name" value="Calcium-transporting ATPase, transmembrane domain"/>
    <property type="match status" value="1"/>
</dbReference>
<sequence length="989" mass="105704">MALGDCNSSDDQASLPLAELLAVHGVDPAIGLSLSEAAEREEVYGGNELEEEEDEPMYMKFLGQFKDPLIGLLLISAVVSLLLKQYDDAISIALAVVIVSTVAFVQEYRSEQSLAELTKLIPPQCHCIRGGQVQALEARELVPGDVTVLSTGDRVPADCRIISATDLLVDESSLTGESMLADKSELPHPQDGELSKCMLFMGTTVNHGHARALVVATGMRTEFGKTFQEMKDVEKRKTPLQVSMDDLGQRLSIVSFAVIGVIALVGFLRGQKLLNMFTIGVSLAVAAIPEGLPICVTVTLALGVMRMAARSAIVKKLPAVEALGCATVVCVDKTGTLTQNEMTVTCVVCPGMAPPTSGSDPGSPGARGLGFRDAAIPTAKDASRKLEEAMPVFRLDGVGLNFFGHVRLRGEAVDLQEHPALAKLLEVACLCNNSDLSPTDPEDSSPNPVWEDGASPVSPGVLSSWSLVPDTTARQAYMRVVGQKTEAALLVAAVKCGLRDPRPAHNRVSEVAFSSERKRMEVTCRSRMDPAGHEVCYVKGAVNGVLGHCTAIATARGERPLTEADRRRVEDAEHLLACQGLRVLALAHGSSPEQLCLDGLVGMSDPPRKGVRGAIHKLQESRARVCMITGDAKDTAIAIATELGFFEADRHLALSGSEVEQASAPELEEQISNVTVFYRTTPRHKLAIVQALQKCGEVVAMTGDGVNDAPALSAADIGVAMGLTGTDVAKEAADMVILDDNFVTIVDAVEEGKSIFYNIKNFLTFQLSTSVSALSIVAIANLTGMPNPLNAMQILWINIIMDGPPAQSLGVEPVDAAVVTRPPRRHDEPIINSLVLYRVLSSALLIVTGTLYVHMREVADGEITRRDTTMTFTTFVMFDMMNALCCRSMDTPIYRLAQGFFANKAFLWATGGSLVGQCLVVYWAPMQRIFQTEALSLGDLGFITLITSSMLVLDTARKVLIGSRLANGGLNSHLGKGLGVATKSLDSMV</sequence>
<keyword evidence="6" id="KW-0460">Magnesium</keyword>
<evidence type="ECO:0000256" key="2">
    <source>
        <dbReference type="ARBA" id="ARBA00022553"/>
    </source>
</evidence>
<dbReference type="FunFam" id="2.70.150.10:FF:000160">
    <property type="entry name" value="Sarcoplasmic/endoplasmic reticulum calcium ATPase 1"/>
    <property type="match status" value="1"/>
</dbReference>
<proteinExistence type="predicted"/>
<dbReference type="NCBIfam" id="TIGR01494">
    <property type="entry name" value="ATPase_P-type"/>
    <property type="match status" value="2"/>
</dbReference>
<dbReference type="InterPro" id="IPR023299">
    <property type="entry name" value="ATPase_P-typ_cyto_dom_N"/>
</dbReference>
<keyword evidence="8 10" id="KW-1133">Transmembrane helix</keyword>
<feature type="transmembrane region" description="Helical" evidence="10">
    <location>
        <begin position="936"/>
        <end position="956"/>
    </location>
</feature>
<dbReference type="GO" id="GO:0005524">
    <property type="term" value="F:ATP binding"/>
    <property type="evidence" value="ECO:0007669"/>
    <property type="project" value="UniProtKB-KW"/>
</dbReference>
<dbReference type="Pfam" id="PF08282">
    <property type="entry name" value="Hydrolase_3"/>
    <property type="match status" value="1"/>
</dbReference>
<dbReference type="InterPro" id="IPR001757">
    <property type="entry name" value="P_typ_ATPase"/>
</dbReference>
<evidence type="ECO:0000313" key="13">
    <source>
        <dbReference type="EMBL" id="CAD9685762.1"/>
    </source>
</evidence>
<dbReference type="Pfam" id="PF00122">
    <property type="entry name" value="E1-E2_ATPase"/>
    <property type="match status" value="1"/>
</dbReference>
<feature type="domain" description="Cation-transporting P-type ATPase N-terminal" evidence="11">
    <location>
        <begin position="11"/>
        <end position="85"/>
    </location>
</feature>
<dbReference type="InterPro" id="IPR023214">
    <property type="entry name" value="HAD_sf"/>
</dbReference>
<evidence type="ECO:0000256" key="6">
    <source>
        <dbReference type="ARBA" id="ARBA00022842"/>
    </source>
</evidence>
<dbReference type="Gene3D" id="3.40.50.1000">
    <property type="entry name" value="HAD superfamily/HAD-like"/>
    <property type="match status" value="1"/>
</dbReference>
<feature type="transmembrane region" description="Helical" evidence="10">
    <location>
        <begin position="276"/>
        <end position="305"/>
    </location>
</feature>
<keyword evidence="5" id="KW-0067">ATP-binding</keyword>
<feature type="transmembrane region" description="Helical" evidence="10">
    <location>
        <begin position="251"/>
        <end position="270"/>
    </location>
</feature>
<gene>
    <name evidence="12" type="ORF">RMAR1173_LOCUS9821</name>
    <name evidence="13" type="ORF">RMAR1173_LOCUS9822</name>
</gene>
<evidence type="ECO:0000256" key="3">
    <source>
        <dbReference type="ARBA" id="ARBA00022692"/>
    </source>
</evidence>
<feature type="transmembrane region" description="Helical" evidence="10">
    <location>
        <begin position="762"/>
        <end position="782"/>
    </location>
</feature>
<dbReference type="SFLD" id="SFLDF00027">
    <property type="entry name" value="p-type_atpase"/>
    <property type="match status" value="1"/>
</dbReference>
<keyword evidence="3 10" id="KW-0812">Transmembrane</keyword>
<dbReference type="InterPro" id="IPR006068">
    <property type="entry name" value="ATPase_P-typ_cation-transptr_C"/>
</dbReference>
<evidence type="ECO:0000256" key="1">
    <source>
        <dbReference type="ARBA" id="ARBA00004127"/>
    </source>
</evidence>
<keyword evidence="2" id="KW-0597">Phosphoprotein</keyword>
<dbReference type="SFLD" id="SFLDG00002">
    <property type="entry name" value="C1.7:_P-type_atpase_like"/>
    <property type="match status" value="1"/>
</dbReference>
<dbReference type="Pfam" id="PF00690">
    <property type="entry name" value="Cation_ATPase_N"/>
    <property type="match status" value="1"/>
</dbReference>
<dbReference type="PRINTS" id="PR00119">
    <property type="entry name" value="CATATPASE"/>
</dbReference>
<evidence type="ECO:0000259" key="11">
    <source>
        <dbReference type="SMART" id="SM00831"/>
    </source>
</evidence>
<dbReference type="InterPro" id="IPR018303">
    <property type="entry name" value="ATPase_P-typ_P_site"/>
</dbReference>
<dbReference type="Pfam" id="PF13246">
    <property type="entry name" value="Cation_ATPase"/>
    <property type="match status" value="1"/>
</dbReference>
<dbReference type="PRINTS" id="PR00120">
    <property type="entry name" value="HATPASE"/>
</dbReference>
<dbReference type="InterPro" id="IPR044492">
    <property type="entry name" value="P_typ_ATPase_HD_dom"/>
</dbReference>
<protein>
    <recommendedName>
        <fullName evidence="11">Cation-transporting P-type ATPase N-terminal domain-containing protein</fullName>
    </recommendedName>
</protein>
<evidence type="ECO:0000313" key="12">
    <source>
        <dbReference type="EMBL" id="CAD9685760.1"/>
    </source>
</evidence>
<dbReference type="Gene3D" id="2.70.150.10">
    <property type="entry name" value="Calcium-transporting ATPase, cytoplasmic transduction domain A"/>
    <property type="match status" value="1"/>
</dbReference>
<dbReference type="SUPFAM" id="SSF81653">
    <property type="entry name" value="Calcium ATPase, transduction domain A"/>
    <property type="match status" value="1"/>
</dbReference>
<keyword evidence="9 10" id="KW-0472">Membrane</keyword>
<dbReference type="SMART" id="SM00831">
    <property type="entry name" value="Cation_ATPase_N"/>
    <property type="match status" value="1"/>
</dbReference>
<dbReference type="SUPFAM" id="SSF81665">
    <property type="entry name" value="Calcium ATPase, transmembrane domain M"/>
    <property type="match status" value="1"/>
</dbReference>
<dbReference type="GO" id="GO:0016020">
    <property type="term" value="C:membrane"/>
    <property type="evidence" value="ECO:0007669"/>
    <property type="project" value="InterPro"/>
</dbReference>
<evidence type="ECO:0000256" key="9">
    <source>
        <dbReference type="ARBA" id="ARBA00023136"/>
    </source>
</evidence>
<evidence type="ECO:0000256" key="4">
    <source>
        <dbReference type="ARBA" id="ARBA00022741"/>
    </source>
</evidence>
<accession>A0A6U0ZXV7</accession>
<dbReference type="Gene3D" id="3.40.1110.10">
    <property type="entry name" value="Calcium-transporting ATPase, cytoplasmic domain N"/>
    <property type="match status" value="1"/>
</dbReference>
<dbReference type="AlphaFoldDB" id="A0A6U0ZXV7"/>
<feature type="transmembrane region" description="Helical" evidence="10">
    <location>
        <begin position="835"/>
        <end position="855"/>
    </location>
</feature>
<evidence type="ECO:0000256" key="8">
    <source>
        <dbReference type="ARBA" id="ARBA00022989"/>
    </source>
</evidence>
<dbReference type="SUPFAM" id="SSF56784">
    <property type="entry name" value="HAD-like"/>
    <property type="match status" value="1"/>
</dbReference>
<feature type="transmembrane region" description="Helical" evidence="10">
    <location>
        <begin position="905"/>
        <end position="924"/>
    </location>
</feature>
<organism evidence="13">
    <name type="scientific">Rhizochromulina marina</name>
    <dbReference type="NCBI Taxonomy" id="1034831"/>
    <lineage>
        <taxon>Eukaryota</taxon>
        <taxon>Sar</taxon>
        <taxon>Stramenopiles</taxon>
        <taxon>Ochrophyta</taxon>
        <taxon>Dictyochophyceae</taxon>
        <taxon>Rhizochromulinales</taxon>
        <taxon>Rhizochromulina</taxon>
    </lineage>
</organism>